<dbReference type="UniPathway" id="UPA00077">
    <property type="reaction ID" value="UER00158"/>
</dbReference>
<evidence type="ECO:0000256" key="2">
    <source>
        <dbReference type="ARBA" id="ARBA00009539"/>
    </source>
</evidence>
<dbReference type="GO" id="GO:0050661">
    <property type="term" value="F:NADP binding"/>
    <property type="evidence" value="ECO:0007669"/>
    <property type="project" value="InterPro"/>
</dbReference>
<dbReference type="EC" id="1.5.1.3" evidence="3"/>
<sequence>MRLIAIFASTVNGMIALSENDRTEWTSREDKRYFKELTTSVGTIIMGRRTYESIGRTLPGRLNVVLTRNPTAYEESESLIFRSSSPEALIEEIEEWGIDQACLIGGARTFADFADRGLVNEIHITLEPTIRNGVTHLATHLKKPVSLALRGIVSLGPSVVMIYDVK</sequence>
<keyword evidence="6" id="KW-0560">Oxidoreductase</keyword>
<dbReference type="PRINTS" id="PR00070">
    <property type="entry name" value="DHFR"/>
</dbReference>
<evidence type="ECO:0000259" key="7">
    <source>
        <dbReference type="PROSITE" id="PS51330"/>
    </source>
</evidence>
<dbReference type="SUPFAM" id="SSF53597">
    <property type="entry name" value="Dihydrofolate reductase-like"/>
    <property type="match status" value="1"/>
</dbReference>
<dbReference type="GO" id="GO:0046655">
    <property type="term" value="P:folic acid metabolic process"/>
    <property type="evidence" value="ECO:0007669"/>
    <property type="project" value="TreeGrafter"/>
</dbReference>
<evidence type="ECO:0000256" key="5">
    <source>
        <dbReference type="ARBA" id="ARBA00022857"/>
    </source>
</evidence>
<keyword evidence="5" id="KW-0521">NADP</keyword>
<dbReference type="Proteomes" id="UP000250796">
    <property type="component" value="Chromosome MESINF"/>
</dbReference>
<dbReference type="EMBL" id="LS974202">
    <property type="protein sequence ID" value="SSC13977.1"/>
    <property type="molecule type" value="Genomic_DNA"/>
</dbReference>
<dbReference type="Pfam" id="PF00186">
    <property type="entry name" value="DHFR_1"/>
    <property type="match status" value="1"/>
</dbReference>
<dbReference type="GO" id="GO:0046452">
    <property type="term" value="P:dihydrofolate metabolic process"/>
    <property type="evidence" value="ECO:0007669"/>
    <property type="project" value="TreeGrafter"/>
</dbReference>
<dbReference type="GO" id="GO:0046654">
    <property type="term" value="P:tetrahydrofolate biosynthetic process"/>
    <property type="evidence" value="ECO:0007669"/>
    <property type="project" value="UniProtKB-UniPathway"/>
</dbReference>
<evidence type="ECO:0000256" key="1">
    <source>
        <dbReference type="ARBA" id="ARBA00004903"/>
    </source>
</evidence>
<gene>
    <name evidence="8" type="ORF">MESINF_2537</name>
</gene>
<comment type="similarity">
    <text evidence="2">Belongs to the dihydrofolate reductase family.</text>
</comment>
<evidence type="ECO:0000256" key="6">
    <source>
        <dbReference type="ARBA" id="ARBA00023002"/>
    </source>
</evidence>
<dbReference type="AlphaFoldDB" id="A0A7Z7PRZ7"/>
<dbReference type="PANTHER" id="PTHR48069">
    <property type="entry name" value="DIHYDROFOLATE REDUCTASE"/>
    <property type="match status" value="1"/>
</dbReference>
<protein>
    <recommendedName>
        <fullName evidence="3">dihydrofolate reductase</fullName>
        <ecNumber evidence="3">1.5.1.3</ecNumber>
    </recommendedName>
</protein>
<keyword evidence="4" id="KW-0554">One-carbon metabolism</keyword>
<dbReference type="InterPro" id="IPR024072">
    <property type="entry name" value="DHFR-like_dom_sf"/>
</dbReference>
<evidence type="ECO:0000313" key="8">
    <source>
        <dbReference type="EMBL" id="SSC13977.1"/>
    </source>
</evidence>
<name>A0A7Z7PRZ7_9BACT</name>
<dbReference type="PANTHER" id="PTHR48069:SF3">
    <property type="entry name" value="DIHYDROFOLATE REDUCTASE"/>
    <property type="match status" value="1"/>
</dbReference>
<dbReference type="Gene3D" id="3.40.430.10">
    <property type="entry name" value="Dihydrofolate Reductase, subunit A"/>
    <property type="match status" value="1"/>
</dbReference>
<reference evidence="8 9" key="1">
    <citation type="submission" date="2017-01" db="EMBL/GenBank/DDBJ databases">
        <authorList>
            <person name="Erauso G."/>
        </authorList>
    </citation>
    <scope>NUCLEOTIDE SEQUENCE [LARGE SCALE GENOMIC DNA]</scope>
    <source>
        <strain evidence="8">MESINF1</strain>
    </source>
</reference>
<feature type="domain" description="DHFR" evidence="7">
    <location>
        <begin position="2"/>
        <end position="166"/>
    </location>
</feature>
<dbReference type="GO" id="GO:0004146">
    <property type="term" value="F:dihydrofolate reductase activity"/>
    <property type="evidence" value="ECO:0007669"/>
    <property type="project" value="UniProtKB-EC"/>
</dbReference>
<dbReference type="CDD" id="cd00209">
    <property type="entry name" value="DHFR"/>
    <property type="match status" value="1"/>
</dbReference>
<dbReference type="GO" id="GO:0005829">
    <property type="term" value="C:cytosol"/>
    <property type="evidence" value="ECO:0007669"/>
    <property type="project" value="TreeGrafter"/>
</dbReference>
<accession>A0A7Z7PRZ7</accession>
<dbReference type="KEGG" id="minf:MESINF_2537"/>
<comment type="pathway">
    <text evidence="1">Cofactor biosynthesis; tetrahydrofolate biosynthesis; 5,6,7,8-tetrahydrofolate from 7,8-dihydrofolate: step 1/1.</text>
</comment>
<evidence type="ECO:0000256" key="4">
    <source>
        <dbReference type="ARBA" id="ARBA00022563"/>
    </source>
</evidence>
<proteinExistence type="inferred from homology"/>
<organism evidence="8 9">
    <name type="scientific">Mesotoga infera</name>
    <dbReference type="NCBI Taxonomy" id="1236046"/>
    <lineage>
        <taxon>Bacteria</taxon>
        <taxon>Thermotogati</taxon>
        <taxon>Thermotogota</taxon>
        <taxon>Thermotogae</taxon>
        <taxon>Kosmotogales</taxon>
        <taxon>Kosmotogaceae</taxon>
        <taxon>Mesotoga</taxon>
    </lineage>
</organism>
<dbReference type="InterPro" id="IPR001796">
    <property type="entry name" value="DHFR_dom"/>
</dbReference>
<dbReference type="PROSITE" id="PS51330">
    <property type="entry name" value="DHFR_2"/>
    <property type="match status" value="1"/>
</dbReference>
<dbReference type="GO" id="GO:0006730">
    <property type="term" value="P:one-carbon metabolic process"/>
    <property type="evidence" value="ECO:0007669"/>
    <property type="project" value="UniProtKB-KW"/>
</dbReference>
<dbReference type="RefSeq" id="WP_169700191.1">
    <property type="nucleotide sequence ID" value="NZ_LS974202.1"/>
</dbReference>
<keyword evidence="9" id="KW-1185">Reference proteome</keyword>
<evidence type="ECO:0000313" key="9">
    <source>
        <dbReference type="Proteomes" id="UP000250796"/>
    </source>
</evidence>
<dbReference type="InterPro" id="IPR012259">
    <property type="entry name" value="DHFR"/>
</dbReference>
<evidence type="ECO:0000256" key="3">
    <source>
        <dbReference type="ARBA" id="ARBA00012856"/>
    </source>
</evidence>